<dbReference type="EMBL" id="CABDUW010006163">
    <property type="protein sequence ID" value="VTJ91072.1"/>
    <property type="molecule type" value="Genomic_DNA"/>
</dbReference>
<keyword evidence="3" id="KW-1185">Reference proteome</keyword>
<proteinExistence type="predicted"/>
<evidence type="ECO:0000313" key="3">
    <source>
        <dbReference type="Proteomes" id="UP000335636"/>
    </source>
</evidence>
<organism evidence="2 3">
    <name type="scientific">Marmota monax</name>
    <name type="common">Woodchuck</name>
    <dbReference type="NCBI Taxonomy" id="9995"/>
    <lineage>
        <taxon>Eukaryota</taxon>
        <taxon>Metazoa</taxon>
        <taxon>Chordata</taxon>
        <taxon>Craniata</taxon>
        <taxon>Vertebrata</taxon>
        <taxon>Euteleostomi</taxon>
        <taxon>Mammalia</taxon>
        <taxon>Eutheria</taxon>
        <taxon>Euarchontoglires</taxon>
        <taxon>Glires</taxon>
        <taxon>Rodentia</taxon>
        <taxon>Sciuromorpha</taxon>
        <taxon>Sciuridae</taxon>
        <taxon>Xerinae</taxon>
        <taxon>Marmotini</taxon>
        <taxon>Marmota</taxon>
    </lineage>
</organism>
<dbReference type="AlphaFoldDB" id="A0A5E4DD47"/>
<reference evidence="2 3" key="1">
    <citation type="submission" date="2019-04" db="EMBL/GenBank/DDBJ databases">
        <authorList>
            <person name="Alioto T."/>
            <person name="Alioto T."/>
        </authorList>
    </citation>
    <scope>NUCLEOTIDE SEQUENCE [LARGE SCALE GENOMIC DNA]</scope>
</reference>
<evidence type="ECO:0000313" key="2">
    <source>
        <dbReference type="EMBL" id="VTJ91072.1"/>
    </source>
</evidence>
<sequence>MEILMKYVIEYRDKCLAHKTLLEYAEIAVSKSLAILKYTRLFANTQKVSVLESLKDAMCASFLFLLVSIFGIRHVHQVRCTSFYDIQKDLGIFAICWPMPYVCSMPHVYKQQRSLNMHLSPPPESLSASLETTEHHF</sequence>
<protein>
    <submittedName>
        <fullName evidence="2">Uncharacterized protein</fullName>
    </submittedName>
</protein>
<dbReference type="EMBL" id="WJEC01005662">
    <property type="protein sequence ID" value="KAF7473634.1"/>
    <property type="molecule type" value="Genomic_DNA"/>
</dbReference>
<gene>
    <name evidence="1" type="ORF">GHT09_015777</name>
    <name evidence="2" type="ORF">MONAX_5E043692</name>
</gene>
<dbReference type="Proteomes" id="UP000335636">
    <property type="component" value="Unassembled WGS sequence"/>
</dbReference>
<dbReference type="Proteomes" id="UP000662637">
    <property type="component" value="Unassembled WGS sequence"/>
</dbReference>
<reference evidence="1" key="2">
    <citation type="submission" date="2020-08" db="EMBL/GenBank/DDBJ databases">
        <authorList>
            <person name="Shumante A."/>
            <person name="Zimin A.V."/>
            <person name="Puiu D."/>
            <person name="Salzberg S.L."/>
        </authorList>
    </citation>
    <scope>NUCLEOTIDE SEQUENCE</scope>
    <source>
        <strain evidence="1">WC2-LM</strain>
        <tissue evidence="1">Liver</tissue>
    </source>
</reference>
<name>A0A5E4DD47_MARMO</name>
<accession>A0A5E4DD47</accession>
<evidence type="ECO:0000313" key="1">
    <source>
        <dbReference type="EMBL" id="KAF7473634.1"/>
    </source>
</evidence>